<feature type="signal peptide" evidence="2">
    <location>
        <begin position="1"/>
        <end position="21"/>
    </location>
</feature>
<keyword evidence="1" id="KW-1133">Transmembrane helix</keyword>
<dbReference type="PANTHER" id="PTHR46608">
    <property type="entry name" value="T-CELL IMMUNOGLOBULIN AND MUCIN DOMAIN-CONTAINING PROTEIN 4"/>
    <property type="match status" value="1"/>
</dbReference>
<sequence length="236" mass="25977">MLPLLHCAFIAVFVLTECVSTETVVGFAGRKVRLPCRTQAAGQGGLEVCWGRGEPSVFNCHNAVINAVGNRVTYRKSYRYSVSSSSSSLSILSSRVADTGYYHCRVQLPGLFNDQIATIHLIIIHPRYWVSPTTEVSLLRDDTSTEILNAPNMTLQYGFTGESGDNSTGPMVARVQSSIKQERANSLLGFIGNTVRASFIVFIPALLLTAAYRFCGTNRRANTDRWLSQTEEENTV</sequence>
<evidence type="ECO:0000256" key="2">
    <source>
        <dbReference type="SAM" id="SignalP"/>
    </source>
</evidence>
<proteinExistence type="predicted"/>
<feature type="transmembrane region" description="Helical" evidence="1">
    <location>
        <begin position="195"/>
        <end position="215"/>
    </location>
</feature>
<dbReference type="GO" id="GO:0001786">
    <property type="term" value="F:phosphatidylserine binding"/>
    <property type="evidence" value="ECO:0007669"/>
    <property type="project" value="TreeGrafter"/>
</dbReference>
<dbReference type="InterPro" id="IPR003599">
    <property type="entry name" value="Ig_sub"/>
</dbReference>
<dbReference type="GO" id="GO:0043277">
    <property type="term" value="P:apoptotic cell clearance"/>
    <property type="evidence" value="ECO:0007669"/>
    <property type="project" value="TreeGrafter"/>
</dbReference>
<dbReference type="PROSITE" id="PS50835">
    <property type="entry name" value="IG_LIKE"/>
    <property type="match status" value="1"/>
</dbReference>
<dbReference type="Proteomes" id="UP000516260">
    <property type="component" value="Chromosome 9"/>
</dbReference>
<protein>
    <recommendedName>
        <fullName evidence="3">Ig-like domain-containing protein</fullName>
    </recommendedName>
</protein>
<dbReference type="EMBL" id="SWLE01000022">
    <property type="protein sequence ID" value="TNM84389.1"/>
    <property type="molecule type" value="Genomic_DNA"/>
</dbReference>
<organism evidence="4 5">
    <name type="scientific">Takifugu bimaculatus</name>
    <dbReference type="NCBI Taxonomy" id="433685"/>
    <lineage>
        <taxon>Eukaryota</taxon>
        <taxon>Metazoa</taxon>
        <taxon>Chordata</taxon>
        <taxon>Craniata</taxon>
        <taxon>Vertebrata</taxon>
        <taxon>Euteleostomi</taxon>
        <taxon>Actinopterygii</taxon>
        <taxon>Neopterygii</taxon>
        <taxon>Teleostei</taxon>
        <taxon>Neoteleostei</taxon>
        <taxon>Acanthomorphata</taxon>
        <taxon>Eupercaria</taxon>
        <taxon>Tetraodontiformes</taxon>
        <taxon>Tetradontoidea</taxon>
        <taxon>Tetraodontidae</taxon>
        <taxon>Takifugu</taxon>
    </lineage>
</organism>
<comment type="caution">
    <text evidence="4">The sequence shown here is derived from an EMBL/GenBank/DDBJ whole genome shotgun (WGS) entry which is preliminary data.</text>
</comment>
<feature type="chain" id="PRO_5021202174" description="Ig-like domain-containing protein" evidence="2">
    <location>
        <begin position="22"/>
        <end position="236"/>
    </location>
</feature>
<dbReference type="InterPro" id="IPR007110">
    <property type="entry name" value="Ig-like_dom"/>
</dbReference>
<dbReference type="Pfam" id="PF07686">
    <property type="entry name" value="V-set"/>
    <property type="match status" value="1"/>
</dbReference>
<accession>A0A4Z2AXV7</accession>
<reference evidence="4 5" key="1">
    <citation type="submission" date="2019-04" db="EMBL/GenBank/DDBJ databases">
        <title>The sequence and de novo assembly of Takifugu bimaculatus genome using PacBio and Hi-C technologies.</title>
        <authorList>
            <person name="Xu P."/>
            <person name="Liu B."/>
            <person name="Zhou Z."/>
        </authorList>
    </citation>
    <scope>NUCLEOTIDE SEQUENCE [LARGE SCALE GENOMIC DNA]</scope>
    <source>
        <strain evidence="4">TB-2018</strain>
        <tissue evidence="4">Muscle</tissue>
    </source>
</reference>
<dbReference type="InterPro" id="IPR013106">
    <property type="entry name" value="Ig_V-set"/>
</dbReference>
<name>A0A4Z2AXV7_9TELE</name>
<keyword evidence="1" id="KW-0812">Transmembrane</keyword>
<dbReference type="SUPFAM" id="SSF48726">
    <property type="entry name" value="Immunoglobulin"/>
    <property type="match status" value="1"/>
</dbReference>
<evidence type="ECO:0000259" key="3">
    <source>
        <dbReference type="PROSITE" id="PS50835"/>
    </source>
</evidence>
<evidence type="ECO:0000313" key="5">
    <source>
        <dbReference type="Proteomes" id="UP000516260"/>
    </source>
</evidence>
<dbReference type="InterPro" id="IPR013783">
    <property type="entry name" value="Ig-like_fold"/>
</dbReference>
<keyword evidence="5" id="KW-1185">Reference proteome</keyword>
<dbReference type="PANTHER" id="PTHR46608:SF3">
    <property type="entry name" value="T-CELL IMMUNOGLOBULIN AND MUCIN DOMAIN-CONTAINING PROTEIN 4"/>
    <property type="match status" value="1"/>
</dbReference>
<dbReference type="GO" id="GO:0060097">
    <property type="term" value="P:cytoskeletal rearrangement involved in phagocytosis, engulfment"/>
    <property type="evidence" value="ECO:0007669"/>
    <property type="project" value="TreeGrafter"/>
</dbReference>
<evidence type="ECO:0000256" key="1">
    <source>
        <dbReference type="SAM" id="Phobius"/>
    </source>
</evidence>
<dbReference type="SMART" id="SM00409">
    <property type="entry name" value="IG"/>
    <property type="match status" value="1"/>
</dbReference>
<dbReference type="Gene3D" id="2.60.40.10">
    <property type="entry name" value="Immunoglobulins"/>
    <property type="match status" value="1"/>
</dbReference>
<keyword evidence="2" id="KW-0732">Signal</keyword>
<feature type="domain" description="Ig-like" evidence="3">
    <location>
        <begin position="29"/>
        <end position="107"/>
    </location>
</feature>
<dbReference type="InterPro" id="IPR036179">
    <property type="entry name" value="Ig-like_dom_sf"/>
</dbReference>
<evidence type="ECO:0000313" key="4">
    <source>
        <dbReference type="EMBL" id="TNM84389.1"/>
    </source>
</evidence>
<dbReference type="AlphaFoldDB" id="A0A4Z2AXV7"/>
<keyword evidence="1" id="KW-0472">Membrane</keyword>
<gene>
    <name evidence="4" type="ORF">fugu_008567</name>
</gene>